<accession>A0A699H5S4</accession>
<proteinExistence type="predicted"/>
<dbReference type="AlphaFoldDB" id="A0A699H5S4"/>
<comment type="caution">
    <text evidence="1">The sequence shown here is derived from an EMBL/GenBank/DDBJ whole genome shotgun (WGS) entry which is preliminary data.</text>
</comment>
<reference evidence="1" key="1">
    <citation type="journal article" date="2019" name="Sci. Rep.">
        <title>Draft genome of Tanacetum cinerariifolium, the natural source of mosquito coil.</title>
        <authorList>
            <person name="Yamashiro T."/>
            <person name="Shiraishi A."/>
            <person name="Satake H."/>
            <person name="Nakayama K."/>
        </authorList>
    </citation>
    <scope>NUCLEOTIDE SEQUENCE</scope>
</reference>
<gene>
    <name evidence="1" type="ORF">Tci_321059</name>
</gene>
<organism evidence="1">
    <name type="scientific">Tanacetum cinerariifolium</name>
    <name type="common">Dalmatian daisy</name>
    <name type="synonym">Chrysanthemum cinerariifolium</name>
    <dbReference type="NCBI Taxonomy" id="118510"/>
    <lineage>
        <taxon>Eukaryota</taxon>
        <taxon>Viridiplantae</taxon>
        <taxon>Streptophyta</taxon>
        <taxon>Embryophyta</taxon>
        <taxon>Tracheophyta</taxon>
        <taxon>Spermatophyta</taxon>
        <taxon>Magnoliopsida</taxon>
        <taxon>eudicotyledons</taxon>
        <taxon>Gunneridae</taxon>
        <taxon>Pentapetalae</taxon>
        <taxon>asterids</taxon>
        <taxon>campanulids</taxon>
        <taxon>Asterales</taxon>
        <taxon>Asteraceae</taxon>
        <taxon>Asteroideae</taxon>
        <taxon>Anthemideae</taxon>
        <taxon>Anthemidinae</taxon>
        <taxon>Tanacetum</taxon>
    </lineage>
</organism>
<evidence type="ECO:0000313" key="1">
    <source>
        <dbReference type="EMBL" id="GEX49084.1"/>
    </source>
</evidence>
<name>A0A699H5S4_TANCI</name>
<sequence>MIFNEFNRLSKINDDLFTFENEIPKPITCVELTSNPTNYDLEEYEWKMSYEECEKIYAEAVILIKKILVRLIDVTVEQWLDLKYGNHKTMDKNIKKGVIGTWLIRIYKWKFEEYLEIKRQRETYAREVDIGDDEVKLTNKESFDPDDEKLIEENEVAEIFSIKTNVFDFETPTTYEEYKDDWIYEWNKDIPWVHEKPWTKNEVWEEPTHIEHYCEPFSFKSGHSEWTTCSWKDDGYCNSGNLPGAYIVGNTLRYQGIIDEDEELHNEAWKRWYDYEDTTHNNEINDYTETDERRKDTAHNASIFKIRRFEMIKYLFGQDEEYVAIKECVYNDLTKTIEDACWAYQEIFRSIDEGWVLTRAE</sequence>
<protein>
    <submittedName>
        <fullName evidence="1">Uncharacterized protein</fullName>
    </submittedName>
</protein>
<dbReference type="EMBL" id="BKCJ010111407">
    <property type="protein sequence ID" value="GEX49084.1"/>
    <property type="molecule type" value="Genomic_DNA"/>
</dbReference>